<feature type="domain" description="Protein kinase" evidence="1">
    <location>
        <begin position="22"/>
        <end position="303"/>
    </location>
</feature>
<evidence type="ECO:0000313" key="2">
    <source>
        <dbReference type="EMBL" id="SFR50632.1"/>
    </source>
</evidence>
<dbReference type="EMBL" id="FOYU01000002">
    <property type="protein sequence ID" value="SFR50632.1"/>
    <property type="molecule type" value="Genomic_DNA"/>
</dbReference>
<dbReference type="PROSITE" id="PS50011">
    <property type="entry name" value="PROTEIN_KINASE_DOM"/>
    <property type="match status" value="1"/>
</dbReference>
<evidence type="ECO:0000313" key="3">
    <source>
        <dbReference type="Proteomes" id="UP000199424"/>
    </source>
</evidence>
<dbReference type="GO" id="GO:0005737">
    <property type="term" value="C:cytoplasm"/>
    <property type="evidence" value="ECO:0007669"/>
    <property type="project" value="TreeGrafter"/>
</dbReference>
<keyword evidence="2" id="KW-0723">Serine/threonine-protein kinase</keyword>
<dbReference type="InterPro" id="IPR008271">
    <property type="entry name" value="Ser/Thr_kinase_AS"/>
</dbReference>
<dbReference type="PANTHER" id="PTHR44167">
    <property type="entry name" value="OVARIAN-SPECIFIC SERINE/THREONINE-PROTEIN KINASE LOK-RELATED"/>
    <property type="match status" value="1"/>
</dbReference>
<protein>
    <submittedName>
        <fullName evidence="2">Serine/threonine protein kinase</fullName>
    </submittedName>
</protein>
<evidence type="ECO:0000259" key="1">
    <source>
        <dbReference type="PROSITE" id="PS50011"/>
    </source>
</evidence>
<dbReference type="PANTHER" id="PTHR44167:SF24">
    <property type="entry name" value="SERINE_THREONINE-PROTEIN KINASE CHK2"/>
    <property type="match status" value="1"/>
</dbReference>
<dbReference type="SUPFAM" id="SSF56112">
    <property type="entry name" value="Protein kinase-like (PK-like)"/>
    <property type="match status" value="1"/>
</dbReference>
<keyword evidence="3" id="KW-1185">Reference proteome</keyword>
<keyword evidence="2" id="KW-0808">Transferase</keyword>
<dbReference type="SMART" id="SM00220">
    <property type="entry name" value="S_TKc"/>
    <property type="match status" value="1"/>
</dbReference>
<dbReference type="Pfam" id="PF00069">
    <property type="entry name" value="Pkinase"/>
    <property type="match status" value="1"/>
</dbReference>
<keyword evidence="2" id="KW-0418">Kinase</keyword>
<sequence>MIETDDMPEEVARCIEDLTEHFDEFERNDRGANGFLIFAKNKVSGQDVAIKFYEGNEGERKHDEPRQLSALTCNNILPILEARSISNEWAFFVTPRCFEGDLDDIIETKPSVHKAIDLAIGICAGVTSIHAAGMLHRDLKPGNIVILEGVPKIADFGSVIALEQGKQEVVASRHSVLWRPPESVEFDRYSKKGDVYQVGVVLYQLLGGLLSYDGMTYLNAKEKKAYDAIQNFSDQSIFVDAVIKRRIKTGRLLNFQSLPGWIDQKSLRLLKEICHYDPNRRPNSLADVAASLTSIRARVKNWYWDGNIATLQQNKTTIELRPSRNEEEFSAYKNSGNGFRKIPKIGNNTLSNLVSQV</sequence>
<proteinExistence type="predicted"/>
<dbReference type="Gene3D" id="1.10.510.10">
    <property type="entry name" value="Transferase(Phosphotransferase) domain 1"/>
    <property type="match status" value="1"/>
</dbReference>
<dbReference type="Proteomes" id="UP000199424">
    <property type="component" value="Unassembled WGS sequence"/>
</dbReference>
<dbReference type="InterPro" id="IPR011009">
    <property type="entry name" value="Kinase-like_dom_sf"/>
</dbReference>
<gene>
    <name evidence="2" type="ORF">SAMN04488070_1590</name>
</gene>
<reference evidence="3" key="1">
    <citation type="submission" date="2016-10" db="EMBL/GenBank/DDBJ databases">
        <authorList>
            <person name="Varghese N."/>
            <person name="Submissions S."/>
        </authorList>
    </citation>
    <scope>NUCLEOTIDE SEQUENCE [LARGE SCALE GENOMIC DNA]</scope>
    <source>
        <strain evidence="3">CGMCC 1.7285</strain>
    </source>
</reference>
<organism evidence="2 3">
    <name type="scientific">Pseudidiomarina maritima</name>
    <dbReference type="NCBI Taxonomy" id="519453"/>
    <lineage>
        <taxon>Bacteria</taxon>
        <taxon>Pseudomonadati</taxon>
        <taxon>Pseudomonadota</taxon>
        <taxon>Gammaproteobacteria</taxon>
        <taxon>Alteromonadales</taxon>
        <taxon>Idiomarinaceae</taxon>
        <taxon>Pseudidiomarina</taxon>
    </lineage>
</organism>
<dbReference type="PROSITE" id="PS00108">
    <property type="entry name" value="PROTEIN_KINASE_ST"/>
    <property type="match status" value="1"/>
</dbReference>
<dbReference type="AlphaFoldDB" id="A0A1I6H871"/>
<dbReference type="RefSeq" id="WP_092857340.1">
    <property type="nucleotide sequence ID" value="NZ_FOYU01000002.1"/>
</dbReference>
<dbReference type="InterPro" id="IPR000719">
    <property type="entry name" value="Prot_kinase_dom"/>
</dbReference>
<name>A0A1I6H871_9GAMM</name>
<dbReference type="GO" id="GO:0004674">
    <property type="term" value="F:protein serine/threonine kinase activity"/>
    <property type="evidence" value="ECO:0007669"/>
    <property type="project" value="UniProtKB-KW"/>
</dbReference>
<dbReference type="GO" id="GO:0005524">
    <property type="term" value="F:ATP binding"/>
    <property type="evidence" value="ECO:0007669"/>
    <property type="project" value="InterPro"/>
</dbReference>
<accession>A0A1I6H871</accession>